<dbReference type="RefSeq" id="WP_168146691.1">
    <property type="nucleotide sequence ID" value="NZ_JAAVXB010000002.1"/>
</dbReference>
<evidence type="ECO:0000313" key="8">
    <source>
        <dbReference type="EMBL" id="NKF21422.1"/>
    </source>
</evidence>
<dbReference type="Pfam" id="PF00482">
    <property type="entry name" value="T2SSF"/>
    <property type="match status" value="1"/>
</dbReference>
<dbReference type="InterPro" id="IPR018076">
    <property type="entry name" value="T2SS_GspF_dom"/>
</dbReference>
<feature type="transmembrane region" description="Helical" evidence="6">
    <location>
        <begin position="88"/>
        <end position="121"/>
    </location>
</feature>
<evidence type="ECO:0000256" key="2">
    <source>
        <dbReference type="ARBA" id="ARBA00022475"/>
    </source>
</evidence>
<dbReference type="PANTHER" id="PTHR35007:SF1">
    <property type="entry name" value="PILUS ASSEMBLY PROTEIN"/>
    <property type="match status" value="1"/>
</dbReference>
<dbReference type="GO" id="GO:0005886">
    <property type="term" value="C:plasma membrane"/>
    <property type="evidence" value="ECO:0007669"/>
    <property type="project" value="UniProtKB-SubCell"/>
</dbReference>
<evidence type="ECO:0000259" key="7">
    <source>
        <dbReference type="Pfam" id="PF00482"/>
    </source>
</evidence>
<evidence type="ECO:0000256" key="5">
    <source>
        <dbReference type="ARBA" id="ARBA00023136"/>
    </source>
</evidence>
<keyword evidence="5 6" id="KW-0472">Membrane</keyword>
<protein>
    <recommendedName>
        <fullName evidence="7">Type II secretion system protein GspF domain-containing protein</fullName>
    </recommendedName>
</protein>
<evidence type="ECO:0000256" key="3">
    <source>
        <dbReference type="ARBA" id="ARBA00022692"/>
    </source>
</evidence>
<dbReference type="AlphaFoldDB" id="A0A969W6E1"/>
<gene>
    <name evidence="8" type="ORF">G7Y82_03760</name>
</gene>
<comment type="caution">
    <text evidence="8">The sequence shown here is derived from an EMBL/GenBank/DDBJ whole genome shotgun (WGS) entry which is preliminary data.</text>
</comment>
<keyword evidence="9" id="KW-1185">Reference proteome</keyword>
<evidence type="ECO:0000256" key="4">
    <source>
        <dbReference type="ARBA" id="ARBA00022989"/>
    </source>
</evidence>
<sequence>MSLVIVALVALLLIAAAGFLVLQATAKERQEDADLRLRVLGGQDEAAAALLESQRERELRNPILRWSCHLIWRTGVDLEPAAVRRILLGGLLLAIVVLLIFGVLAGIACITLAFIVGWLVLTQMAARRRIKIISQFPSFLESVIRVLVAGNTLEEALSSASREAPEPIRPLFINVSRQVRLGAPLEAVLMQMAEIHDLRDLKVMALAASINRKFGGSMRNVLRSLISGIRTRENAARELRALTAETRFSAVVLSVIPTLLVVFIIWRNPGYYTQIWADHSGRLLLCTAIILQVAGVFVIWRMMKSTETD</sequence>
<feature type="transmembrane region" description="Helical" evidence="6">
    <location>
        <begin position="281"/>
        <end position="300"/>
    </location>
</feature>
<proteinExistence type="predicted"/>
<feature type="transmembrane region" description="Helical" evidence="6">
    <location>
        <begin position="248"/>
        <end position="266"/>
    </location>
</feature>
<keyword evidence="3 6" id="KW-0812">Transmembrane</keyword>
<evidence type="ECO:0000313" key="9">
    <source>
        <dbReference type="Proteomes" id="UP000653472"/>
    </source>
</evidence>
<keyword evidence="4 6" id="KW-1133">Transmembrane helix</keyword>
<dbReference type="Proteomes" id="UP000653472">
    <property type="component" value="Unassembled WGS sequence"/>
</dbReference>
<organism evidence="8 9">
    <name type="scientific">Solimonas marina</name>
    <dbReference type="NCBI Taxonomy" id="2714601"/>
    <lineage>
        <taxon>Bacteria</taxon>
        <taxon>Pseudomonadati</taxon>
        <taxon>Pseudomonadota</taxon>
        <taxon>Gammaproteobacteria</taxon>
        <taxon>Nevskiales</taxon>
        <taxon>Nevskiaceae</taxon>
        <taxon>Solimonas</taxon>
    </lineage>
</organism>
<feature type="domain" description="Type II secretion system protein GspF" evidence="7">
    <location>
        <begin position="139"/>
        <end position="265"/>
    </location>
</feature>
<accession>A0A969W6E1</accession>
<reference evidence="8" key="1">
    <citation type="submission" date="2020-03" db="EMBL/GenBank/DDBJ databases">
        <title>Solimonas marina sp. nov., isolated from deep seawater of the Pacific Ocean.</title>
        <authorList>
            <person name="Liu X."/>
            <person name="Lai Q."/>
            <person name="Sun F."/>
            <person name="Gai Y."/>
            <person name="Li G."/>
            <person name="Shao Z."/>
        </authorList>
    </citation>
    <scope>NUCLEOTIDE SEQUENCE</scope>
    <source>
        <strain evidence="8">C16B3</strain>
    </source>
</reference>
<evidence type="ECO:0000256" key="1">
    <source>
        <dbReference type="ARBA" id="ARBA00004651"/>
    </source>
</evidence>
<keyword evidence="2" id="KW-1003">Cell membrane</keyword>
<dbReference type="EMBL" id="JAAVXB010000002">
    <property type="protein sequence ID" value="NKF21422.1"/>
    <property type="molecule type" value="Genomic_DNA"/>
</dbReference>
<name>A0A969W6E1_9GAMM</name>
<comment type="subcellular location">
    <subcellularLocation>
        <location evidence="1">Cell membrane</location>
        <topology evidence="1">Multi-pass membrane protein</topology>
    </subcellularLocation>
</comment>
<dbReference type="PANTHER" id="PTHR35007">
    <property type="entry name" value="INTEGRAL MEMBRANE PROTEIN-RELATED"/>
    <property type="match status" value="1"/>
</dbReference>
<evidence type="ECO:0000256" key="6">
    <source>
        <dbReference type="SAM" id="Phobius"/>
    </source>
</evidence>